<accession>A0ABR7T9S8</accession>
<dbReference type="Pfam" id="PF11151">
    <property type="entry name" value="DUF2929"/>
    <property type="match status" value="1"/>
</dbReference>
<gene>
    <name evidence="2" type="ORF">GLO26_02560</name>
</gene>
<dbReference type="RefSeq" id="WP_023177688.1">
    <property type="nucleotide sequence ID" value="NZ_JAMAYM010000002.1"/>
</dbReference>
<dbReference type="InterPro" id="IPR021324">
    <property type="entry name" value="DUF2929"/>
</dbReference>
<organism evidence="2 3">
    <name type="scientific">Carnobacterium inhibens</name>
    <dbReference type="NCBI Taxonomy" id="147709"/>
    <lineage>
        <taxon>Bacteria</taxon>
        <taxon>Bacillati</taxon>
        <taxon>Bacillota</taxon>
        <taxon>Bacilli</taxon>
        <taxon>Lactobacillales</taxon>
        <taxon>Carnobacteriaceae</taxon>
        <taxon>Carnobacterium</taxon>
    </lineage>
</organism>
<evidence type="ECO:0000256" key="1">
    <source>
        <dbReference type="SAM" id="Phobius"/>
    </source>
</evidence>
<proteinExistence type="predicted"/>
<name>A0ABR7T9S8_9LACT</name>
<feature type="transmembrane region" description="Helical" evidence="1">
    <location>
        <begin position="32"/>
        <end position="52"/>
    </location>
</feature>
<dbReference type="EMBL" id="WNJQ01000002">
    <property type="protein sequence ID" value="MBC9824713.1"/>
    <property type="molecule type" value="Genomic_DNA"/>
</dbReference>
<comment type="caution">
    <text evidence="2">The sequence shown here is derived from an EMBL/GenBank/DDBJ whole genome shotgun (WGS) entry which is preliminary data.</text>
</comment>
<reference evidence="2 3" key="1">
    <citation type="journal article" date="2020" name="Microorganisms">
        <title>New Insight into Antimicrobial Compounds from Food and Marine-Sourced Carnobacterium Species through Phenotype and Genome Analyses.</title>
        <authorList>
            <person name="Begrem S."/>
            <person name="Ivaniuk F."/>
            <person name="Gigout-Chevalier F."/>
            <person name="Kolypczuk L."/>
            <person name="Bonnetot S."/>
            <person name="Leroi F."/>
            <person name="Grovel O."/>
            <person name="Delbarre-Ladrat C."/>
            <person name="Passerini D."/>
        </authorList>
    </citation>
    <scope>NUCLEOTIDE SEQUENCE [LARGE SCALE GENOMIC DNA]</scope>
    <source>
        <strain evidence="2 3">MIP2551</strain>
    </source>
</reference>
<evidence type="ECO:0000313" key="2">
    <source>
        <dbReference type="EMBL" id="MBC9824713.1"/>
    </source>
</evidence>
<protein>
    <submittedName>
        <fullName evidence="2">DUF2929 family protein</fullName>
    </submittedName>
</protein>
<sequence length="62" mass="6879">MKYLVTLFWGFFIGQAVNYIGASLSSSSYNFVTASLIGLFIGLMVILIAKTFSEPKREHATK</sequence>
<keyword evidence="1" id="KW-0472">Membrane</keyword>
<keyword evidence="1" id="KW-1133">Transmembrane helix</keyword>
<keyword evidence="1" id="KW-0812">Transmembrane</keyword>
<evidence type="ECO:0000313" key="3">
    <source>
        <dbReference type="Proteomes" id="UP000638836"/>
    </source>
</evidence>
<keyword evidence="3" id="KW-1185">Reference proteome</keyword>
<dbReference type="Proteomes" id="UP000638836">
    <property type="component" value="Unassembled WGS sequence"/>
</dbReference>